<dbReference type="PIRSF" id="PIRSF006268">
    <property type="entry name" value="ApbE"/>
    <property type="match status" value="1"/>
</dbReference>
<dbReference type="Pfam" id="PF02424">
    <property type="entry name" value="ApbE"/>
    <property type="match status" value="1"/>
</dbReference>
<keyword evidence="12" id="KW-0449">Lipoprotein</keyword>
<comment type="function">
    <text evidence="12">Flavin transferase that catalyzes the transfer of the FMN moiety of FAD and its covalent binding to the hydroxyl group of a threonine residue in a target flavoprotein.</text>
</comment>
<comment type="similarity">
    <text evidence="10 12">Belongs to the ApbE family.</text>
</comment>
<comment type="subcellular location">
    <subcellularLocation>
        <location evidence="12">Cell inner membrane</location>
        <topology evidence="12">Lipid-anchor</topology>
        <orientation evidence="12">Periplasmic side</orientation>
    </subcellularLocation>
</comment>
<dbReference type="GO" id="GO:0046872">
    <property type="term" value="F:metal ion binding"/>
    <property type="evidence" value="ECO:0007669"/>
    <property type="project" value="UniProtKB-UniRule"/>
</dbReference>
<evidence type="ECO:0000313" key="13">
    <source>
        <dbReference type="EMBL" id="HGV97413.1"/>
    </source>
</evidence>
<evidence type="ECO:0000256" key="11">
    <source>
        <dbReference type="PIRSR" id="PIRSR006268-2"/>
    </source>
</evidence>
<dbReference type="PROSITE" id="PS51257">
    <property type="entry name" value="PROKAR_LIPOPROTEIN"/>
    <property type="match status" value="1"/>
</dbReference>
<keyword evidence="6 10" id="KW-0274">FAD</keyword>
<evidence type="ECO:0000256" key="4">
    <source>
        <dbReference type="ARBA" id="ARBA00022679"/>
    </source>
</evidence>
<dbReference type="EMBL" id="DTGZ01000070">
    <property type="protein sequence ID" value="HGV97413.1"/>
    <property type="molecule type" value="Genomic_DNA"/>
</dbReference>
<dbReference type="AlphaFoldDB" id="A0A7C4X9J3"/>
<sequence length="315" mass="35559">MNKALPFLLFLFITSCGQREFHYQNFIVGGPCEIKFYISDKKTGEKIINEIQNELLRIDSLLNFFSPVSLVSEINQKKKARLEPDIKELFLLCDSISHLSDGFFDISIAPLMQVWGFYEKTARIPDKYEIEKAKKRVDYTRILFRGDSIIIPQDMTIDLGGIAQGFAADRVAKIIKDYRVNSAIINIAGEVCVIGNSIKNRPWRVGIKNPRGEGIIESLDLDSGAVSTSGDYERYFIIQKIRYPHIINPKTGYPAREFVSVTIFAPSAAFADGIATAVSAMGAKRGKEFLDSLKIRGIIYYESEDGLKRLESKYL</sequence>
<dbReference type="PANTHER" id="PTHR30040">
    <property type="entry name" value="THIAMINE BIOSYNTHESIS LIPOPROTEIN APBE"/>
    <property type="match status" value="1"/>
</dbReference>
<keyword evidence="5 10" id="KW-0479">Metal-binding</keyword>
<keyword evidence="12" id="KW-0997">Cell inner membrane</keyword>
<evidence type="ECO:0000256" key="2">
    <source>
        <dbReference type="ARBA" id="ARBA00016337"/>
    </source>
</evidence>
<gene>
    <name evidence="13" type="ORF">ENV60_03840</name>
</gene>
<protein>
    <recommendedName>
        <fullName evidence="2 10">FAD:protein FMN transferase</fullName>
        <ecNumber evidence="1 10">2.7.1.180</ecNumber>
    </recommendedName>
    <alternativeName>
        <fullName evidence="8 10">Flavin transferase</fullName>
    </alternativeName>
</protein>
<keyword evidence="7 10" id="KW-0460">Magnesium</keyword>
<evidence type="ECO:0000256" key="1">
    <source>
        <dbReference type="ARBA" id="ARBA00011955"/>
    </source>
</evidence>
<evidence type="ECO:0000256" key="10">
    <source>
        <dbReference type="PIRNR" id="PIRNR006268"/>
    </source>
</evidence>
<dbReference type="GO" id="GO:0016740">
    <property type="term" value="F:transferase activity"/>
    <property type="evidence" value="ECO:0007669"/>
    <property type="project" value="UniProtKB-UniRule"/>
</dbReference>
<dbReference type="PANTHER" id="PTHR30040:SF2">
    <property type="entry name" value="FAD:PROTEIN FMN TRANSFERASE"/>
    <property type="match status" value="1"/>
</dbReference>
<comment type="catalytic activity">
    <reaction evidence="9 10 12">
        <text>L-threonyl-[protein] + FAD = FMN-L-threonyl-[protein] + AMP + H(+)</text>
        <dbReference type="Rhea" id="RHEA:36847"/>
        <dbReference type="Rhea" id="RHEA-COMP:11060"/>
        <dbReference type="Rhea" id="RHEA-COMP:11061"/>
        <dbReference type="ChEBI" id="CHEBI:15378"/>
        <dbReference type="ChEBI" id="CHEBI:30013"/>
        <dbReference type="ChEBI" id="CHEBI:57692"/>
        <dbReference type="ChEBI" id="CHEBI:74257"/>
        <dbReference type="ChEBI" id="CHEBI:456215"/>
        <dbReference type="EC" id="2.7.1.180"/>
    </reaction>
</comment>
<dbReference type="EC" id="2.7.1.180" evidence="1 10"/>
<accession>A0A7C4X9J3</accession>
<evidence type="ECO:0000256" key="5">
    <source>
        <dbReference type="ARBA" id="ARBA00022723"/>
    </source>
</evidence>
<evidence type="ECO:0000256" key="12">
    <source>
        <dbReference type="RuleBase" id="RU363002"/>
    </source>
</evidence>
<evidence type="ECO:0000256" key="8">
    <source>
        <dbReference type="ARBA" id="ARBA00031306"/>
    </source>
</evidence>
<dbReference type="GO" id="GO:0005886">
    <property type="term" value="C:plasma membrane"/>
    <property type="evidence" value="ECO:0007669"/>
    <property type="project" value="UniProtKB-SubCell"/>
</dbReference>
<dbReference type="Gene3D" id="3.10.520.10">
    <property type="entry name" value="ApbE-like domains"/>
    <property type="match status" value="1"/>
</dbReference>
<feature type="binding site" evidence="11">
    <location>
        <position position="276"/>
    </location>
    <ligand>
        <name>Mg(2+)</name>
        <dbReference type="ChEBI" id="CHEBI:18420"/>
    </ligand>
</feature>
<evidence type="ECO:0000256" key="7">
    <source>
        <dbReference type="ARBA" id="ARBA00022842"/>
    </source>
</evidence>
<evidence type="ECO:0000256" key="3">
    <source>
        <dbReference type="ARBA" id="ARBA00022630"/>
    </source>
</evidence>
<dbReference type="InterPro" id="IPR003374">
    <property type="entry name" value="ApbE-like_sf"/>
</dbReference>
<comment type="caution">
    <text evidence="13">The sequence shown here is derived from an EMBL/GenBank/DDBJ whole genome shotgun (WGS) entry which is preliminary data.</text>
</comment>
<keyword evidence="4 10" id="KW-0808">Transferase</keyword>
<keyword evidence="12" id="KW-0472">Membrane</keyword>
<evidence type="ECO:0000256" key="6">
    <source>
        <dbReference type="ARBA" id="ARBA00022827"/>
    </source>
</evidence>
<keyword evidence="12" id="KW-1003">Cell membrane</keyword>
<name>A0A7C4X9J3_UNCW3</name>
<proteinExistence type="inferred from homology"/>
<feature type="binding site" evidence="11">
    <location>
        <position position="272"/>
    </location>
    <ligand>
        <name>Mg(2+)</name>
        <dbReference type="ChEBI" id="CHEBI:18420"/>
    </ligand>
</feature>
<comment type="cofactor">
    <cofactor evidence="11">
        <name>Mg(2+)</name>
        <dbReference type="ChEBI" id="CHEBI:18420"/>
    </cofactor>
    <cofactor evidence="11">
        <name>Mn(2+)</name>
        <dbReference type="ChEBI" id="CHEBI:29035"/>
    </cofactor>
    <text evidence="11">Magnesium. Can also use manganese.</text>
</comment>
<feature type="binding site" evidence="11">
    <location>
        <position position="161"/>
    </location>
    <ligand>
        <name>Mg(2+)</name>
        <dbReference type="ChEBI" id="CHEBI:18420"/>
    </ligand>
</feature>
<evidence type="ECO:0000256" key="9">
    <source>
        <dbReference type="ARBA" id="ARBA00048540"/>
    </source>
</evidence>
<dbReference type="SUPFAM" id="SSF143631">
    <property type="entry name" value="ApbE-like"/>
    <property type="match status" value="1"/>
</dbReference>
<reference evidence="13" key="1">
    <citation type="journal article" date="2020" name="mSystems">
        <title>Genome- and Community-Level Interaction Insights into Carbon Utilization and Element Cycling Functions of Hydrothermarchaeota in Hydrothermal Sediment.</title>
        <authorList>
            <person name="Zhou Z."/>
            <person name="Liu Y."/>
            <person name="Xu W."/>
            <person name="Pan J."/>
            <person name="Luo Z.H."/>
            <person name="Li M."/>
        </authorList>
    </citation>
    <scope>NUCLEOTIDE SEQUENCE [LARGE SCALE GENOMIC DNA]</scope>
    <source>
        <strain evidence="13">SpSt-774</strain>
    </source>
</reference>
<keyword evidence="3 10" id="KW-0285">Flavoprotein</keyword>
<organism evidence="13">
    <name type="scientific">candidate division WOR-3 bacterium</name>
    <dbReference type="NCBI Taxonomy" id="2052148"/>
    <lineage>
        <taxon>Bacteria</taxon>
        <taxon>Bacteria division WOR-3</taxon>
    </lineage>
</organism>
<dbReference type="InterPro" id="IPR024932">
    <property type="entry name" value="ApbE"/>
</dbReference>